<name>A0ABY4A0N2_9BURK</name>
<evidence type="ECO:0000256" key="2">
    <source>
        <dbReference type="ARBA" id="ARBA00005558"/>
    </source>
</evidence>
<sequence length="770" mass="86145">MTKVLSGLQKLISGRQHKRLLRLSFPRSDAPAAQLLVNKLDAIESLSRPFEFNVELLSDDPNIALKDLQGKMLCVELVRRDGSMRYFTGCVFSFGLKTVDGGISYYQARLCPWYQYLSMRKDNYLFHYTTMYQQTASIFGDYGNLAEWDWRVRGAAAVITDCCQFDESDRNFLERRWVAAGIVYWFEHTATGHKLVLCDDSTCAEPIDGDPEVPFQRHGGSVIEDGIAEWSPVRHIVHGTVALASYDFKAPRPATTSLPTVNQQGDVLNIESYEYTGAFGFGCGARALAELRMEEVEVAGKQFAGSGNCRYLMPGRWFRLTGHFDASDMSDDAQAREFLVTEVRHSASNNYHLKDAAESHYENNVTCIRKIIPFRAGRDHNSVETKIHGIQTATVVGPVGEEIHTDEYGRVRVQFHWDRAGTSDEKSSAWIRVATPWAGANFGMTSIPRIGTEVLVQFMDGNPDRPIITGMVPNADTMPPWPLPANKTQSGILSRSTPGGSYENANALRFEDKKGQEQLWLHAEKDQLTEVEHDEDKWVGNDRRKTVDRDETTRIKRDRIETVDRDETVTVHHDRTETVDNDESITIHHNRRERVDHDETISVGDNRIEDVGKNETLGIGVNRSKSVGKNEKDRIGRNWSINVGKMKTETIGMAYMQNVGMGRVETVGMGYNLNVGVMMVTMVGQSQTTTVGKTIAVSAGEKIELVCGKSKFVMTPDAIYLESNEVHIKTGSTVRIDGPDDVMLNSGTAKSPPGKKNESDSVMQRPGDCF</sequence>
<dbReference type="SUPFAM" id="SSF69279">
    <property type="entry name" value="Phage tail proteins"/>
    <property type="match status" value="2"/>
</dbReference>
<proteinExistence type="inferred from homology"/>
<gene>
    <name evidence="7" type="primary">tssI</name>
    <name evidence="7" type="ORF">INH39_23025</name>
</gene>
<feature type="domain" description="Gp5/Type VI secretion system Vgr protein OB-fold" evidence="5">
    <location>
        <begin position="398"/>
        <end position="471"/>
    </location>
</feature>
<dbReference type="InterPro" id="IPR006533">
    <property type="entry name" value="T6SS_Vgr_RhsGE"/>
</dbReference>
<feature type="region of interest" description="Disordered" evidence="4">
    <location>
        <begin position="738"/>
        <end position="770"/>
    </location>
</feature>
<dbReference type="EMBL" id="CP063361">
    <property type="protein sequence ID" value="UOD28307.1"/>
    <property type="molecule type" value="Genomic_DNA"/>
</dbReference>
<evidence type="ECO:0000256" key="4">
    <source>
        <dbReference type="SAM" id="MobiDB-lite"/>
    </source>
</evidence>
<evidence type="ECO:0000256" key="1">
    <source>
        <dbReference type="ARBA" id="ARBA00004613"/>
    </source>
</evidence>
<dbReference type="NCBIfam" id="TIGR01646">
    <property type="entry name" value="vgr_GE"/>
    <property type="match status" value="1"/>
</dbReference>
<dbReference type="InterPro" id="IPR050708">
    <property type="entry name" value="T6SS_VgrG/RHS"/>
</dbReference>
<evidence type="ECO:0000313" key="7">
    <source>
        <dbReference type="EMBL" id="UOD28307.1"/>
    </source>
</evidence>
<dbReference type="Pfam" id="PF22178">
    <property type="entry name" value="Gp5_trimer_C"/>
    <property type="match status" value="1"/>
</dbReference>
<evidence type="ECO:0000313" key="8">
    <source>
        <dbReference type="Proteomes" id="UP000831532"/>
    </source>
</evidence>
<dbReference type="InterPro" id="IPR006531">
    <property type="entry name" value="Gp5/Vgr_OB"/>
</dbReference>
<dbReference type="Gene3D" id="2.30.110.50">
    <property type="match status" value="1"/>
</dbReference>
<comment type="similarity">
    <text evidence="2">Belongs to the VgrG protein family.</text>
</comment>
<dbReference type="Proteomes" id="UP000831532">
    <property type="component" value="Chromosome"/>
</dbReference>
<dbReference type="Gene3D" id="2.40.50.230">
    <property type="entry name" value="Gp5 N-terminal domain"/>
    <property type="match status" value="1"/>
</dbReference>
<dbReference type="Gene3D" id="4.10.220.110">
    <property type="match status" value="1"/>
</dbReference>
<comment type="subcellular location">
    <subcellularLocation>
        <location evidence="1">Secreted</location>
    </subcellularLocation>
</comment>
<dbReference type="NCBIfam" id="TIGR03361">
    <property type="entry name" value="VI_Rhs_Vgr"/>
    <property type="match status" value="1"/>
</dbReference>
<keyword evidence="8" id="KW-1185">Reference proteome</keyword>
<accession>A0ABY4A0N2</accession>
<dbReference type="RefSeq" id="WP_243489479.1">
    <property type="nucleotide sequence ID" value="NZ_CP063361.1"/>
</dbReference>
<dbReference type="SUPFAM" id="SSF69349">
    <property type="entry name" value="Phage fibre proteins"/>
    <property type="match status" value="2"/>
</dbReference>
<evidence type="ECO:0000259" key="6">
    <source>
        <dbReference type="Pfam" id="PF22178"/>
    </source>
</evidence>
<dbReference type="PANTHER" id="PTHR32305">
    <property type="match status" value="1"/>
</dbReference>
<organism evidence="7 8">
    <name type="scientific">Massilia violaceinigra</name>
    <dbReference type="NCBI Taxonomy" id="2045208"/>
    <lineage>
        <taxon>Bacteria</taxon>
        <taxon>Pseudomonadati</taxon>
        <taxon>Pseudomonadota</taxon>
        <taxon>Betaproteobacteria</taxon>
        <taxon>Burkholderiales</taxon>
        <taxon>Oxalobacteraceae</taxon>
        <taxon>Telluria group</taxon>
        <taxon>Massilia</taxon>
    </lineage>
</organism>
<evidence type="ECO:0000256" key="3">
    <source>
        <dbReference type="ARBA" id="ARBA00022525"/>
    </source>
</evidence>
<dbReference type="Gene3D" id="3.55.50.10">
    <property type="entry name" value="Baseplate protein-like domains"/>
    <property type="match status" value="1"/>
</dbReference>
<dbReference type="Pfam" id="PF04717">
    <property type="entry name" value="Phage_base_V"/>
    <property type="match status" value="1"/>
</dbReference>
<dbReference type="SUPFAM" id="SSF69255">
    <property type="entry name" value="gp5 N-terminal domain-like"/>
    <property type="match status" value="1"/>
</dbReference>
<protein>
    <submittedName>
        <fullName evidence="7">Type VI secretion system tip protein VgrG</fullName>
    </submittedName>
</protein>
<dbReference type="InterPro" id="IPR037026">
    <property type="entry name" value="Vgr_OB-fold_dom_sf"/>
</dbReference>
<evidence type="ECO:0000259" key="5">
    <source>
        <dbReference type="Pfam" id="PF04717"/>
    </source>
</evidence>
<reference evidence="7 8" key="1">
    <citation type="submission" date="2020-10" db="EMBL/GenBank/DDBJ databases">
        <title>Genome analysis of Massilia species.</title>
        <authorList>
            <person name="Jung D.-H."/>
        </authorList>
    </citation>
    <scope>NUCLEOTIDE SEQUENCE [LARGE SCALE GENOMIC DNA]</scope>
    <source>
        <strain evidence="8">sipir</strain>
    </source>
</reference>
<dbReference type="InterPro" id="IPR017847">
    <property type="entry name" value="T6SS_RhsGE_Vgr_subset"/>
</dbReference>
<feature type="domain" description="Gp5/Type VI secretion system Vgr C-terminal trimerisation" evidence="6">
    <location>
        <begin position="490"/>
        <end position="595"/>
    </location>
</feature>
<dbReference type="Pfam" id="PF05954">
    <property type="entry name" value="Phage_GPD"/>
    <property type="match status" value="1"/>
</dbReference>
<dbReference type="PANTHER" id="PTHR32305:SF15">
    <property type="entry name" value="PROTEIN RHSA-RELATED"/>
    <property type="match status" value="1"/>
</dbReference>
<dbReference type="InterPro" id="IPR054030">
    <property type="entry name" value="Gp5_Vgr_C"/>
</dbReference>
<keyword evidence="3" id="KW-0964">Secreted</keyword>